<dbReference type="RefSeq" id="WP_130288137.1">
    <property type="nucleotide sequence ID" value="NZ_SHKL01000001.1"/>
</dbReference>
<feature type="transmembrane region" description="Helical" evidence="1">
    <location>
        <begin position="356"/>
        <end position="375"/>
    </location>
</feature>
<keyword evidence="1" id="KW-0812">Transmembrane</keyword>
<dbReference type="AlphaFoldDB" id="A0A4Q7UPE7"/>
<dbReference type="Pfam" id="PF20176">
    <property type="entry name" value="DUF6541"/>
    <property type="match status" value="1"/>
</dbReference>
<evidence type="ECO:0000313" key="2">
    <source>
        <dbReference type="EMBL" id="RZT83376.1"/>
    </source>
</evidence>
<feature type="transmembrane region" description="Helical" evidence="1">
    <location>
        <begin position="33"/>
        <end position="57"/>
    </location>
</feature>
<feature type="transmembrane region" description="Helical" evidence="1">
    <location>
        <begin position="303"/>
        <end position="325"/>
    </location>
</feature>
<feature type="transmembrane region" description="Helical" evidence="1">
    <location>
        <begin position="537"/>
        <end position="559"/>
    </location>
</feature>
<evidence type="ECO:0000256" key="1">
    <source>
        <dbReference type="SAM" id="Phobius"/>
    </source>
</evidence>
<feature type="transmembrane region" description="Helical" evidence="1">
    <location>
        <begin position="276"/>
        <end position="297"/>
    </location>
</feature>
<reference evidence="2 3" key="1">
    <citation type="submission" date="2019-02" db="EMBL/GenBank/DDBJ databases">
        <title>Sequencing the genomes of 1000 actinobacteria strains.</title>
        <authorList>
            <person name="Klenk H.-P."/>
        </authorList>
    </citation>
    <scope>NUCLEOTIDE SEQUENCE [LARGE SCALE GENOMIC DNA]</scope>
    <source>
        <strain evidence="2 3">DSM 45779</strain>
    </source>
</reference>
<organism evidence="2 3">
    <name type="scientific">Pseudonocardia sediminis</name>
    <dbReference type="NCBI Taxonomy" id="1397368"/>
    <lineage>
        <taxon>Bacteria</taxon>
        <taxon>Bacillati</taxon>
        <taxon>Actinomycetota</taxon>
        <taxon>Actinomycetes</taxon>
        <taxon>Pseudonocardiales</taxon>
        <taxon>Pseudonocardiaceae</taxon>
        <taxon>Pseudonocardia</taxon>
    </lineage>
</organism>
<gene>
    <name evidence="2" type="ORF">EV383_0177</name>
</gene>
<protein>
    <submittedName>
        <fullName evidence="2">Uncharacterized protein</fullName>
    </submittedName>
</protein>
<comment type="caution">
    <text evidence="2">The sequence shown here is derived from an EMBL/GenBank/DDBJ whole genome shotgun (WGS) entry which is preliminary data.</text>
</comment>
<feature type="transmembrane region" description="Helical" evidence="1">
    <location>
        <begin position="384"/>
        <end position="406"/>
    </location>
</feature>
<keyword evidence="1" id="KW-1133">Transmembrane helix</keyword>
<evidence type="ECO:0000313" key="3">
    <source>
        <dbReference type="Proteomes" id="UP000291591"/>
    </source>
</evidence>
<feature type="transmembrane region" description="Helical" evidence="1">
    <location>
        <begin position="332"/>
        <end position="350"/>
    </location>
</feature>
<accession>A0A4Q7UPE7</accession>
<dbReference type="EMBL" id="SHKL01000001">
    <property type="protein sequence ID" value="RZT83376.1"/>
    <property type="molecule type" value="Genomic_DNA"/>
</dbReference>
<feature type="transmembrane region" description="Helical" evidence="1">
    <location>
        <begin position="63"/>
        <end position="83"/>
    </location>
</feature>
<feature type="transmembrane region" description="Helical" evidence="1">
    <location>
        <begin position="474"/>
        <end position="496"/>
    </location>
</feature>
<sequence>MSWLSAVPAVLLAGFWALGPGLLIAYAAGLRNLAAWGAAPLLSVAVTAIPAVVAGFLGIPWGVWVPLVSALLGAAVVLGARELKVRLFPRRDRPVGPATLAWRRWRVFYVRLRTPQGMFARLPDAVDGLSTMAVPQVWPNAAARARASAGRAPWLVGAAATAGAAAAAVLGWLTVVHGFGPVDGLSQTYDAVFHYSAVAEILRTGNASSLHIGTLTNPALSTALYPAAWHDLVSLTALSVPGAGVPVATNATALAVAVVVFPMSSLFLVRQVAGPSVGAALATPVLAVGFTAFPWALMSFGVLWPNLLGVALLPAALAAVVTLFGLAKDSQLGRPGAAVVLVIAVPTLALAHPNSVFSLVALALFPTVWWVTGLIRRRLFTRSFWVPLLALAGSVAVVWTVVWVMVASPLLAGVRSFDWGAFSEPGEAVFDVAFGATNNRPESWTVSVLVLVGIVFALRRASTSWLVPAHLLSGFLYVQAAASETTFAAAITGAWYNDSYRLAAMVPVTGVALAVVGTLGLAGLARRAVAALPVPSPKILPGLLAGALLVGAVVVSGGMSENTHAKVLAGPYQNPGSELLAPGQREFLQQVGDLLPSDAVVAANPFTGSVLLYPLTGREVLFPHMTGAWTPDQKTLAAHLRDVTTDPTVCPAVLATGTGYVIDGPTTFWPWNGAARSYPGLQDISPVPGFELMADDGVNALYRITACSGPVEPTDS</sequence>
<dbReference type="InterPro" id="IPR046671">
    <property type="entry name" value="DUF6541"/>
</dbReference>
<feature type="transmembrane region" description="Helical" evidence="1">
    <location>
        <begin position="502"/>
        <end position="525"/>
    </location>
</feature>
<keyword evidence="1" id="KW-0472">Membrane</keyword>
<dbReference type="OrthoDB" id="3169698at2"/>
<keyword evidence="3" id="KW-1185">Reference proteome</keyword>
<feature type="transmembrane region" description="Helical" evidence="1">
    <location>
        <begin position="247"/>
        <end position="269"/>
    </location>
</feature>
<dbReference type="Proteomes" id="UP000291591">
    <property type="component" value="Unassembled WGS sequence"/>
</dbReference>
<feature type="transmembrane region" description="Helical" evidence="1">
    <location>
        <begin position="154"/>
        <end position="175"/>
    </location>
</feature>
<feature type="transmembrane region" description="Helical" evidence="1">
    <location>
        <begin position="6"/>
        <end position="26"/>
    </location>
</feature>
<proteinExistence type="predicted"/>
<name>A0A4Q7UPE7_PSEST</name>